<feature type="compositionally biased region" description="Polar residues" evidence="6">
    <location>
        <begin position="574"/>
        <end position="590"/>
    </location>
</feature>
<dbReference type="EMBL" id="JAWJWF010000001">
    <property type="protein sequence ID" value="KAK6641213.1"/>
    <property type="molecule type" value="Genomic_DNA"/>
</dbReference>
<evidence type="ECO:0000313" key="7">
    <source>
        <dbReference type="EMBL" id="KAK6641213.1"/>
    </source>
</evidence>
<reference evidence="7 8" key="1">
    <citation type="submission" date="2023-09" db="EMBL/GenBank/DDBJ databases">
        <title>Genomes of two closely related lineages of the louse Polyplax serrata with different host specificities.</title>
        <authorList>
            <person name="Martinu J."/>
            <person name="Tarabai H."/>
            <person name="Stefka J."/>
            <person name="Hypsa V."/>
        </authorList>
    </citation>
    <scope>NUCLEOTIDE SEQUENCE [LARGE SCALE GENOMIC DNA]</scope>
    <source>
        <strain evidence="7">98ZLc_SE</strain>
    </source>
</reference>
<evidence type="ECO:0000256" key="2">
    <source>
        <dbReference type="ARBA" id="ARBA00007525"/>
    </source>
</evidence>
<comment type="subcellular location">
    <subcellularLocation>
        <location evidence="1">Cytoplasm</location>
        <location evidence="1">Cytoskeleton</location>
    </subcellularLocation>
</comment>
<feature type="compositionally biased region" description="Basic and acidic residues" evidence="6">
    <location>
        <begin position="458"/>
        <end position="472"/>
    </location>
</feature>
<organism evidence="7 8">
    <name type="scientific">Polyplax serrata</name>
    <name type="common">Common mouse louse</name>
    <dbReference type="NCBI Taxonomy" id="468196"/>
    <lineage>
        <taxon>Eukaryota</taxon>
        <taxon>Metazoa</taxon>
        <taxon>Ecdysozoa</taxon>
        <taxon>Arthropoda</taxon>
        <taxon>Hexapoda</taxon>
        <taxon>Insecta</taxon>
        <taxon>Pterygota</taxon>
        <taxon>Neoptera</taxon>
        <taxon>Paraneoptera</taxon>
        <taxon>Psocodea</taxon>
        <taxon>Troctomorpha</taxon>
        <taxon>Phthiraptera</taxon>
        <taxon>Anoplura</taxon>
        <taxon>Polyplacidae</taxon>
        <taxon>Polyplax</taxon>
    </lineage>
</organism>
<feature type="compositionally biased region" description="Low complexity" evidence="6">
    <location>
        <begin position="427"/>
        <end position="441"/>
    </location>
</feature>
<feature type="compositionally biased region" description="Basic and acidic residues" evidence="6">
    <location>
        <begin position="792"/>
        <end position="801"/>
    </location>
</feature>
<evidence type="ECO:0000313" key="8">
    <source>
        <dbReference type="Proteomes" id="UP001359485"/>
    </source>
</evidence>
<feature type="region of interest" description="Disordered" evidence="6">
    <location>
        <begin position="279"/>
        <end position="304"/>
    </location>
</feature>
<gene>
    <name evidence="7" type="ORF">RUM44_012922</name>
</gene>
<dbReference type="Pfam" id="PF05672">
    <property type="entry name" value="MAP7"/>
    <property type="match status" value="1"/>
</dbReference>
<comment type="caution">
    <text evidence="7">The sequence shown here is derived from an EMBL/GenBank/DDBJ whole genome shotgun (WGS) entry which is preliminary data.</text>
</comment>
<keyword evidence="3" id="KW-0963">Cytoplasm</keyword>
<evidence type="ECO:0000256" key="5">
    <source>
        <dbReference type="ARBA" id="ARBA00023212"/>
    </source>
</evidence>
<feature type="compositionally biased region" description="Polar residues" evidence="6">
    <location>
        <begin position="414"/>
        <end position="426"/>
    </location>
</feature>
<feature type="region of interest" description="Disordered" evidence="6">
    <location>
        <begin position="168"/>
        <end position="197"/>
    </location>
</feature>
<dbReference type="InterPro" id="IPR008604">
    <property type="entry name" value="MAP7_fam"/>
</dbReference>
<evidence type="ECO:0000256" key="6">
    <source>
        <dbReference type="SAM" id="MobiDB-lite"/>
    </source>
</evidence>
<comment type="similarity">
    <text evidence="2">Belongs to the MAP7 family.</text>
</comment>
<evidence type="ECO:0000256" key="4">
    <source>
        <dbReference type="ARBA" id="ARBA00023054"/>
    </source>
</evidence>
<name>A0ABR1BHH3_POLSC</name>
<dbReference type="PANTHER" id="PTHR15073">
    <property type="entry name" value="MICROTUBULE-ASSOCIATED PROTEIN"/>
    <property type="match status" value="1"/>
</dbReference>
<evidence type="ECO:0000256" key="3">
    <source>
        <dbReference type="ARBA" id="ARBA00022490"/>
    </source>
</evidence>
<feature type="region of interest" description="Disordered" evidence="6">
    <location>
        <begin position="559"/>
        <end position="630"/>
    </location>
</feature>
<dbReference type="Proteomes" id="UP001359485">
    <property type="component" value="Unassembled WGS sequence"/>
</dbReference>
<feature type="compositionally biased region" description="Polar residues" evidence="6">
    <location>
        <begin position="288"/>
        <end position="301"/>
    </location>
</feature>
<feature type="compositionally biased region" description="Basic and acidic residues" evidence="6">
    <location>
        <begin position="706"/>
        <end position="767"/>
    </location>
</feature>
<feature type="compositionally biased region" description="Basic and acidic residues" evidence="6">
    <location>
        <begin position="179"/>
        <end position="189"/>
    </location>
</feature>
<protein>
    <submittedName>
        <fullName evidence="7">Uncharacterized protein</fullName>
    </submittedName>
</protein>
<keyword evidence="5" id="KW-0206">Cytoskeleton</keyword>
<evidence type="ECO:0000256" key="1">
    <source>
        <dbReference type="ARBA" id="ARBA00004245"/>
    </source>
</evidence>
<feature type="compositionally biased region" description="Polar residues" evidence="6">
    <location>
        <begin position="601"/>
        <end position="611"/>
    </location>
</feature>
<feature type="region of interest" description="Disordered" evidence="6">
    <location>
        <begin position="327"/>
        <end position="374"/>
    </location>
</feature>
<accession>A0ABR1BHH3</accession>
<feature type="region of interest" description="Disordered" evidence="6">
    <location>
        <begin position="387"/>
        <end position="472"/>
    </location>
</feature>
<feature type="compositionally biased region" description="Low complexity" evidence="6">
    <location>
        <begin position="402"/>
        <end position="413"/>
    </location>
</feature>
<keyword evidence="8" id="KW-1185">Reference proteome</keyword>
<feature type="region of interest" description="Disordered" evidence="6">
    <location>
        <begin position="706"/>
        <end position="801"/>
    </location>
</feature>
<keyword evidence="4" id="KW-0175">Coiled coil</keyword>
<feature type="region of interest" description="Disordered" evidence="6">
    <location>
        <begin position="77"/>
        <end position="96"/>
    </location>
</feature>
<proteinExistence type="inferred from homology"/>
<sequence>MRFFRCSKQVSIWFIYEGGAVPKTALLKDQTKNAREKLRVVREKQAEERQRRLEELKKHALEAQQLREQKELERKRRMEDLRQKENEKRSQVEERKRQIWEAEKERREAIVRKNQEREARLETKRRNERSSIVFAFGSSTPRLLETTDSNSFWGPRRATSTANLRLFPTTTPTVPLSRRPSERELEPKKRASSAGGLYRVPGDVMSTSMYEVFHWDSEPSKPRLSLAPTTSSYLSNIDDPLLSPQSVYPTNSYSHSIDSDGISVMSSSQIRIGRRKTDLMPTIPSPREGSNSRPTSGTRSLARTPGRAYSMARLDILAQPRIVHTSTFSQPLSGSSKSMSRSTNHLVESKQFQSNTLAKTDTSKSMVQLHSKGSSLNFIQPRMTRAQRLRNRAKAMAASTKSLSPDGGLSSGDTTPSRPGSVLSQCSSTSASTPTPAPRMRSTPRRPRPFSIHITGVSKDKEPQKLNSPSEEKITKELKENKVSKPPTVKQIIVKKQIQQKTEETNKPQNVGNNSNVVLQNKINGDAFTEGKKLHAAETTKQNESNSIEEKISAEAKEAISVNINQKPSDKKAQNSTVSVDNQNNTSGSTKAEPIERKELSSSTEPENNVSNEDDSSKGNVMSRSKIITEEEAKAALAERRRLAREQAEREAEAERLRLEMEAKMEAERLRKEEEEQRLAEEEQLRLLDEARRIEEDRLMQAIKEAKKREEEERERKQQEEMARLEKEEAERKAREEAERQRVEMAERLKREEEERQARRKRVEAIMKRTRNNPTNSTNKADCEKGEDDGTEHEKDEPKSKLEVFLHGERVTEDRSLTNGQTSQDNHKQVLDNLIDNNHSNKVEITTSNLEKEDCLNSNSTLVTPLIAFQGKAKDTPVTANYMA</sequence>
<dbReference type="InterPro" id="IPR051483">
    <property type="entry name" value="MAP7_domain-containing"/>
</dbReference>
<dbReference type="PANTHER" id="PTHR15073:SF1">
    <property type="entry name" value="RETICULOCYTE-BINDING PROTEIN HOMOLOG 2A"/>
    <property type="match status" value="1"/>
</dbReference>